<gene>
    <name evidence="1" type="ORF">J2Z19_002276</name>
</gene>
<dbReference type="Proteomes" id="UP000823773">
    <property type="component" value="Unassembled WGS sequence"/>
</dbReference>
<keyword evidence="2" id="KW-1185">Reference proteome</keyword>
<protein>
    <submittedName>
        <fullName evidence="1">SH3-like domain-containing protein</fullName>
    </submittedName>
</protein>
<proteinExistence type="predicted"/>
<evidence type="ECO:0000313" key="1">
    <source>
        <dbReference type="EMBL" id="MBP1872564.1"/>
    </source>
</evidence>
<sequence length="183" mass="19841">MTSLIVQISCALLSWLAFENCEGNRKSLAPPVADARSVGRVTGLAIPRFVSLKSGAARLRVGPSTDYPIIWLYVTPGLPLEVMEEAGNWRMVRDADGATGWMSAALLSGQRMATVGNWLETNAALRTAPAAAASERARLQGGVLVRLDQCDGTWCEVTVRRHGLVGYVRQVDLWGVYRNEIVG</sequence>
<comment type="caution">
    <text evidence="1">The sequence shown here is derived from an EMBL/GenBank/DDBJ whole genome shotgun (WGS) entry which is preliminary data.</text>
</comment>
<reference evidence="1" key="1">
    <citation type="submission" date="2021-03" db="EMBL/GenBank/DDBJ databases">
        <title>Genomic Encyclopedia of Type Strains, Phase IV (KMG-IV): sequencing the most valuable type-strain genomes for metagenomic binning, comparative biology and taxonomic classification.</title>
        <authorList>
            <person name="Goeker M."/>
        </authorList>
    </citation>
    <scope>NUCLEOTIDE SEQUENCE</scope>
    <source>
        <strain evidence="1">DSM 18131</strain>
    </source>
</reference>
<organism evidence="1 2">
    <name type="scientific">Ensifer adhaerens</name>
    <name type="common">Sinorhizobium morelense</name>
    <dbReference type="NCBI Taxonomy" id="106592"/>
    <lineage>
        <taxon>Bacteria</taxon>
        <taxon>Pseudomonadati</taxon>
        <taxon>Pseudomonadota</taxon>
        <taxon>Alphaproteobacteria</taxon>
        <taxon>Hyphomicrobiales</taxon>
        <taxon>Rhizobiaceae</taxon>
        <taxon>Sinorhizobium/Ensifer group</taxon>
        <taxon>Ensifer</taxon>
    </lineage>
</organism>
<accession>A0ACC5SVY2</accession>
<name>A0ACC5SVY2_ENSAD</name>
<evidence type="ECO:0000313" key="2">
    <source>
        <dbReference type="Proteomes" id="UP000823773"/>
    </source>
</evidence>
<dbReference type="EMBL" id="JAGGJR010000003">
    <property type="protein sequence ID" value="MBP1872564.1"/>
    <property type="molecule type" value="Genomic_DNA"/>
</dbReference>